<dbReference type="GeneID" id="9226564"/>
<dbReference type="CDD" id="cd00118">
    <property type="entry name" value="LysM"/>
    <property type="match status" value="1"/>
</dbReference>
<evidence type="ECO:0000256" key="4">
    <source>
        <dbReference type="SAM" id="SignalP"/>
    </source>
</evidence>
<feature type="signal peptide" evidence="4">
    <location>
        <begin position="1"/>
        <end position="15"/>
    </location>
</feature>
<keyword evidence="1" id="KW-0147">Chitin-binding</keyword>
<dbReference type="OMA" id="ETAWPPK"/>
<feature type="region of interest" description="Disordered" evidence="3">
    <location>
        <begin position="24"/>
        <end position="43"/>
    </location>
</feature>
<organism evidence="6 7">
    <name type="scientific">Arthroderma otae (strain ATCC MYA-4605 / CBS 113480)</name>
    <name type="common">Microsporum canis</name>
    <dbReference type="NCBI Taxonomy" id="554155"/>
    <lineage>
        <taxon>Eukaryota</taxon>
        <taxon>Fungi</taxon>
        <taxon>Dikarya</taxon>
        <taxon>Ascomycota</taxon>
        <taxon>Pezizomycotina</taxon>
        <taxon>Eurotiomycetes</taxon>
        <taxon>Eurotiomycetidae</taxon>
        <taxon>Onygenales</taxon>
        <taxon>Arthrodermataceae</taxon>
        <taxon>Microsporum</taxon>
    </lineage>
</organism>
<dbReference type="HOGENOM" id="CLU_966358_0_0_1"/>
<feature type="domain" description="LysM" evidence="5">
    <location>
        <begin position="50"/>
        <end position="97"/>
    </location>
</feature>
<evidence type="ECO:0000256" key="2">
    <source>
        <dbReference type="ARBA" id="ARBA00023026"/>
    </source>
</evidence>
<dbReference type="AlphaFoldDB" id="C5G177"/>
<feature type="compositionally biased region" description="Low complexity" evidence="3">
    <location>
        <begin position="24"/>
        <end position="35"/>
    </location>
</feature>
<dbReference type="eggNOG" id="KOG2806">
    <property type="taxonomic scope" value="Eukaryota"/>
</dbReference>
<dbReference type="SUPFAM" id="SSF54106">
    <property type="entry name" value="LysM domain"/>
    <property type="match status" value="1"/>
</dbReference>
<dbReference type="Gene3D" id="3.10.350.10">
    <property type="entry name" value="LysM domain"/>
    <property type="match status" value="2"/>
</dbReference>
<keyword evidence="4" id="KW-0732">Signal</keyword>
<dbReference type="VEuPathDB" id="FungiDB:MCYG_08699"/>
<keyword evidence="7" id="KW-1185">Reference proteome</keyword>
<dbReference type="InterPro" id="IPR036779">
    <property type="entry name" value="LysM_dom_sf"/>
</dbReference>
<reference evidence="7" key="1">
    <citation type="journal article" date="2012" name="MBio">
        <title>Comparative genome analysis of Trichophyton rubrum and related dermatophytes reveals candidate genes involved in infection.</title>
        <authorList>
            <person name="Martinez D.A."/>
            <person name="Oliver B.G."/>
            <person name="Graeser Y."/>
            <person name="Goldberg J.M."/>
            <person name="Li W."/>
            <person name="Martinez-Rossi N.M."/>
            <person name="Monod M."/>
            <person name="Shelest E."/>
            <person name="Barton R.C."/>
            <person name="Birch E."/>
            <person name="Brakhage A.A."/>
            <person name="Chen Z."/>
            <person name="Gurr S.J."/>
            <person name="Heiman D."/>
            <person name="Heitman J."/>
            <person name="Kosti I."/>
            <person name="Rossi A."/>
            <person name="Saif S."/>
            <person name="Samalova M."/>
            <person name="Saunders C.W."/>
            <person name="Shea T."/>
            <person name="Summerbell R.C."/>
            <person name="Xu J."/>
            <person name="Young S."/>
            <person name="Zeng Q."/>
            <person name="Birren B.W."/>
            <person name="Cuomo C.A."/>
            <person name="White T.C."/>
        </authorList>
    </citation>
    <scope>NUCLEOTIDE SEQUENCE [LARGE SCALE GENOMIC DNA]</scope>
    <source>
        <strain evidence="7">ATCC MYA-4605 / CBS 113480</strain>
    </source>
</reference>
<dbReference type="STRING" id="554155.C5G177"/>
<dbReference type="Proteomes" id="UP000002035">
    <property type="component" value="Unassembled WGS sequence"/>
</dbReference>
<dbReference type="OrthoDB" id="2281372at2759"/>
<dbReference type="InterPro" id="IPR052210">
    <property type="entry name" value="LysM1-like"/>
</dbReference>
<evidence type="ECO:0000259" key="5">
    <source>
        <dbReference type="PROSITE" id="PS51782"/>
    </source>
</evidence>
<feature type="region of interest" description="Disordered" evidence="3">
    <location>
        <begin position="108"/>
        <end position="127"/>
    </location>
</feature>
<gene>
    <name evidence="6" type="ORF">MCYG_08699</name>
</gene>
<protein>
    <submittedName>
        <fullName evidence="6">LysM domain-containing protein</fullName>
    </submittedName>
</protein>
<dbReference type="EMBL" id="DS995710">
    <property type="protein sequence ID" value="EEQ28540.1"/>
    <property type="molecule type" value="Genomic_DNA"/>
</dbReference>
<accession>C5G177</accession>
<dbReference type="GO" id="GO:0008061">
    <property type="term" value="F:chitin binding"/>
    <property type="evidence" value="ECO:0007669"/>
    <property type="project" value="UniProtKB-KW"/>
</dbReference>
<evidence type="ECO:0000256" key="1">
    <source>
        <dbReference type="ARBA" id="ARBA00022669"/>
    </source>
</evidence>
<dbReference type="Pfam" id="PF01476">
    <property type="entry name" value="LysM"/>
    <property type="match status" value="1"/>
</dbReference>
<dbReference type="RefSeq" id="XP_002842559.1">
    <property type="nucleotide sequence ID" value="XM_002842513.1"/>
</dbReference>
<dbReference type="PROSITE" id="PS51782">
    <property type="entry name" value="LYSM"/>
    <property type="match status" value="1"/>
</dbReference>
<proteinExistence type="predicted"/>
<name>C5G177_ARTOC</name>
<dbReference type="InterPro" id="IPR018392">
    <property type="entry name" value="LysM"/>
</dbReference>
<keyword evidence="2" id="KW-0843">Virulence</keyword>
<evidence type="ECO:0000313" key="7">
    <source>
        <dbReference type="Proteomes" id="UP000002035"/>
    </source>
</evidence>
<sequence>MSCLVFTVIAYIVLGKESVSQPRSSLESIRSAESSPVGPTKPRISRNCNKWHTVEEGDTCSRVERAHGISHNQFLEWNPLVPKDCSRDFWYGYSYCVGVGRNPVTTTTPAETSMGRKTLSKATSPTTYSIRNPVTSHKLTFSPVETAWPPKRTQPGQPSHCNKWYLVRAGDTCRTICTLHGSTMTLEELRIIGTALERSLTEICLSHQQQPLGLHRFRAVQLGDTCDSITAMSAAFSKGLHQLGPGLLPRVQRPLIPRSQDFPPIAEDAGLFPAKNCETPLNDFDGSI</sequence>
<evidence type="ECO:0000256" key="3">
    <source>
        <dbReference type="SAM" id="MobiDB-lite"/>
    </source>
</evidence>
<evidence type="ECO:0000313" key="6">
    <source>
        <dbReference type="EMBL" id="EEQ28540.1"/>
    </source>
</evidence>
<feature type="chain" id="PRO_5011999904" evidence="4">
    <location>
        <begin position="16"/>
        <end position="288"/>
    </location>
</feature>
<dbReference type="PANTHER" id="PTHR34997">
    <property type="entry name" value="AM15"/>
    <property type="match status" value="1"/>
</dbReference>
<dbReference type="PANTHER" id="PTHR34997:SF1">
    <property type="entry name" value="PEPTIDOGLYCAN-BINDING LYSIN DOMAIN"/>
    <property type="match status" value="1"/>
</dbReference>